<dbReference type="GO" id="GO:0005886">
    <property type="term" value="C:plasma membrane"/>
    <property type="evidence" value="ECO:0007669"/>
    <property type="project" value="TreeGrafter"/>
</dbReference>
<dbReference type="RefSeq" id="WP_128230336.1">
    <property type="nucleotide sequence ID" value="NZ_SACR01000006.1"/>
</dbReference>
<evidence type="ECO:0000256" key="5">
    <source>
        <dbReference type="ARBA" id="ARBA00022679"/>
    </source>
</evidence>
<evidence type="ECO:0000256" key="4">
    <source>
        <dbReference type="ARBA" id="ARBA00022553"/>
    </source>
</evidence>
<dbReference type="Gene3D" id="1.20.5.1040">
    <property type="entry name" value="Sensor protein qsec"/>
    <property type="match status" value="2"/>
</dbReference>
<sequence>MSLQRRLLVYLLLCAPLVWAVALLASADRARAEVNELFDTEIIRLARQVQVTLDGLPSQPAAGRVVAPARSSGAADLDDLALAVWNRQGQLLLVDREGVQLPHRPQAAGFVDLVLGGEEWRAYYLQAPEGEWLVAAGQRLHERDELVWDLIGSQLLPWVLVLPVLLAAMAWAVRQALAPVRVLAEDLQRRGADDLRPVPEAQAPTELRPLLGAMNGLFTRIETTLARERRFTADAAHELRTPLAVLRAQWDVQRHAASEAERRHAEAKLGAGLDRLDRLVSQMLLLSRVDASERLARTEPVDWAAVVEQAVSDVLPLAERRRIELGVDWPPEGSAPFPVQGDAALLGVLLRNLLDNAVRYAPEASAVTLRFSAETLAVENAGPALTPEALARLGERFHRTEGQAETGSGLGVSIAQRVAALHGLRLRHGPGAGGQGVVATLMRGADVA</sequence>
<evidence type="ECO:0000256" key="2">
    <source>
        <dbReference type="ARBA" id="ARBA00004141"/>
    </source>
</evidence>
<dbReference type="Gene3D" id="1.10.287.130">
    <property type="match status" value="1"/>
</dbReference>
<dbReference type="Pfam" id="PF02518">
    <property type="entry name" value="HATPase_c"/>
    <property type="match status" value="1"/>
</dbReference>
<keyword evidence="11" id="KW-0902">Two-component regulatory system</keyword>
<dbReference type="InterPro" id="IPR003661">
    <property type="entry name" value="HisK_dim/P_dom"/>
</dbReference>
<keyword evidence="5" id="KW-0808">Transferase</keyword>
<keyword evidence="7" id="KW-0547">Nucleotide-binding</keyword>
<evidence type="ECO:0000256" key="1">
    <source>
        <dbReference type="ARBA" id="ARBA00000085"/>
    </source>
</evidence>
<evidence type="ECO:0000259" key="13">
    <source>
        <dbReference type="PROSITE" id="PS50885"/>
    </source>
</evidence>
<dbReference type="InterPro" id="IPR050428">
    <property type="entry name" value="TCS_sensor_his_kinase"/>
</dbReference>
<reference evidence="14 15" key="1">
    <citation type="submission" date="2019-01" db="EMBL/GenBank/DDBJ databases">
        <authorList>
            <person name="Chen W.-M."/>
        </authorList>
    </citation>
    <scope>NUCLEOTIDE SEQUENCE [LARGE SCALE GENOMIC DNA]</scope>
    <source>
        <strain evidence="14 15">KYPY4</strain>
    </source>
</reference>
<dbReference type="PROSITE" id="PS50885">
    <property type="entry name" value="HAMP"/>
    <property type="match status" value="1"/>
</dbReference>
<dbReference type="SMART" id="SM00388">
    <property type="entry name" value="HisKA"/>
    <property type="match status" value="1"/>
</dbReference>
<dbReference type="SUPFAM" id="SSF47384">
    <property type="entry name" value="Homodimeric domain of signal transducing histidine kinase"/>
    <property type="match status" value="1"/>
</dbReference>
<accession>A0A437RAS0</accession>
<evidence type="ECO:0000256" key="8">
    <source>
        <dbReference type="ARBA" id="ARBA00022777"/>
    </source>
</evidence>
<dbReference type="AlphaFoldDB" id="A0A437RAS0"/>
<keyword evidence="6" id="KW-0812">Transmembrane</keyword>
<evidence type="ECO:0000313" key="15">
    <source>
        <dbReference type="Proteomes" id="UP000285575"/>
    </source>
</evidence>
<keyword evidence="9" id="KW-0067">ATP-binding</keyword>
<dbReference type="PANTHER" id="PTHR45436">
    <property type="entry name" value="SENSOR HISTIDINE KINASE YKOH"/>
    <property type="match status" value="1"/>
</dbReference>
<evidence type="ECO:0000256" key="7">
    <source>
        <dbReference type="ARBA" id="ARBA00022741"/>
    </source>
</evidence>
<comment type="subcellular location">
    <subcellularLocation>
        <location evidence="2">Membrane</location>
        <topology evidence="2">Multi-pass membrane protein</topology>
    </subcellularLocation>
</comment>
<dbReference type="SMART" id="SM00387">
    <property type="entry name" value="HATPase_c"/>
    <property type="match status" value="1"/>
</dbReference>
<evidence type="ECO:0000256" key="11">
    <source>
        <dbReference type="ARBA" id="ARBA00023012"/>
    </source>
</evidence>
<dbReference type="Proteomes" id="UP000285575">
    <property type="component" value="Unassembled WGS sequence"/>
</dbReference>
<feature type="domain" description="HAMP" evidence="13">
    <location>
        <begin position="174"/>
        <end position="226"/>
    </location>
</feature>
<name>A0A437RAS0_9BURK</name>
<keyword evidence="10" id="KW-0472">Membrane</keyword>
<dbReference type="PANTHER" id="PTHR45436:SF14">
    <property type="entry name" value="SENSOR PROTEIN QSEC"/>
    <property type="match status" value="1"/>
</dbReference>
<protein>
    <recommendedName>
        <fullName evidence="3">histidine kinase</fullName>
        <ecNumber evidence="3">2.7.13.3</ecNumber>
    </recommendedName>
</protein>
<dbReference type="CDD" id="cd00082">
    <property type="entry name" value="HisKA"/>
    <property type="match status" value="1"/>
</dbReference>
<keyword evidence="8" id="KW-0418">Kinase</keyword>
<organism evidence="14 15">
    <name type="scientific">Rubrivivax rivuli</name>
    <dbReference type="NCBI Taxonomy" id="1862385"/>
    <lineage>
        <taxon>Bacteria</taxon>
        <taxon>Pseudomonadati</taxon>
        <taxon>Pseudomonadota</taxon>
        <taxon>Betaproteobacteria</taxon>
        <taxon>Burkholderiales</taxon>
        <taxon>Sphaerotilaceae</taxon>
        <taxon>Rubrivivax</taxon>
    </lineage>
</organism>
<comment type="catalytic activity">
    <reaction evidence="1">
        <text>ATP + protein L-histidine = ADP + protein N-phospho-L-histidine.</text>
        <dbReference type="EC" id="2.7.13.3"/>
    </reaction>
</comment>
<dbReference type="InterPro" id="IPR003594">
    <property type="entry name" value="HATPase_dom"/>
</dbReference>
<evidence type="ECO:0000313" key="14">
    <source>
        <dbReference type="EMBL" id="RVU43777.1"/>
    </source>
</evidence>
<keyword evidence="15" id="KW-1185">Reference proteome</keyword>
<dbReference type="Gene3D" id="3.30.565.10">
    <property type="entry name" value="Histidine kinase-like ATPase, C-terminal domain"/>
    <property type="match status" value="1"/>
</dbReference>
<comment type="caution">
    <text evidence="14">The sequence shown here is derived from an EMBL/GenBank/DDBJ whole genome shotgun (WGS) entry which is preliminary data.</text>
</comment>
<dbReference type="SUPFAM" id="SSF55874">
    <property type="entry name" value="ATPase domain of HSP90 chaperone/DNA topoisomerase II/histidine kinase"/>
    <property type="match status" value="1"/>
</dbReference>
<gene>
    <name evidence="14" type="ORF">EOE66_19075</name>
</gene>
<evidence type="ECO:0000256" key="9">
    <source>
        <dbReference type="ARBA" id="ARBA00022840"/>
    </source>
</evidence>
<keyword evidence="10" id="KW-1133">Transmembrane helix</keyword>
<dbReference type="InterPro" id="IPR013727">
    <property type="entry name" value="2CSK_N"/>
</dbReference>
<proteinExistence type="predicted"/>
<dbReference type="InterPro" id="IPR003660">
    <property type="entry name" value="HAMP_dom"/>
</dbReference>
<evidence type="ECO:0000256" key="3">
    <source>
        <dbReference type="ARBA" id="ARBA00012438"/>
    </source>
</evidence>
<evidence type="ECO:0000256" key="10">
    <source>
        <dbReference type="ARBA" id="ARBA00022989"/>
    </source>
</evidence>
<keyword evidence="4" id="KW-0597">Phosphoprotein</keyword>
<dbReference type="Pfam" id="PF00512">
    <property type="entry name" value="HisKA"/>
    <property type="match status" value="1"/>
</dbReference>
<dbReference type="InterPro" id="IPR005467">
    <property type="entry name" value="His_kinase_dom"/>
</dbReference>
<dbReference type="InterPro" id="IPR036890">
    <property type="entry name" value="HATPase_C_sf"/>
</dbReference>
<dbReference type="GO" id="GO:0005524">
    <property type="term" value="F:ATP binding"/>
    <property type="evidence" value="ECO:0007669"/>
    <property type="project" value="UniProtKB-KW"/>
</dbReference>
<dbReference type="OrthoDB" id="8554694at2"/>
<evidence type="ECO:0000259" key="12">
    <source>
        <dbReference type="PROSITE" id="PS50109"/>
    </source>
</evidence>
<dbReference type="Pfam" id="PF08521">
    <property type="entry name" value="2CSK_N"/>
    <property type="match status" value="1"/>
</dbReference>
<dbReference type="EC" id="2.7.13.3" evidence="3"/>
<dbReference type="InterPro" id="IPR036097">
    <property type="entry name" value="HisK_dim/P_sf"/>
</dbReference>
<dbReference type="GO" id="GO:0000155">
    <property type="term" value="F:phosphorelay sensor kinase activity"/>
    <property type="evidence" value="ECO:0007669"/>
    <property type="project" value="InterPro"/>
</dbReference>
<evidence type="ECO:0000256" key="6">
    <source>
        <dbReference type="ARBA" id="ARBA00022692"/>
    </source>
</evidence>
<dbReference type="EMBL" id="SACR01000006">
    <property type="protein sequence ID" value="RVU43777.1"/>
    <property type="molecule type" value="Genomic_DNA"/>
</dbReference>
<dbReference type="PROSITE" id="PS50109">
    <property type="entry name" value="HIS_KIN"/>
    <property type="match status" value="1"/>
</dbReference>
<feature type="domain" description="Histidine kinase" evidence="12">
    <location>
        <begin position="234"/>
        <end position="448"/>
    </location>
</feature>